<dbReference type="Proteomes" id="UP001319921">
    <property type="component" value="Chromosome"/>
</dbReference>
<accession>A0AAQ4CRG2</accession>
<protein>
    <submittedName>
        <fullName evidence="1">Uncharacterized protein</fullName>
    </submittedName>
</protein>
<evidence type="ECO:0000313" key="1">
    <source>
        <dbReference type="EMBL" id="BDB98393.1"/>
    </source>
</evidence>
<gene>
    <name evidence="1" type="ORF">SACC_14100</name>
</gene>
<keyword evidence="2" id="KW-1185">Reference proteome</keyword>
<organism evidence="1 2">
    <name type="scientific">Saccharolobus caldissimus</name>
    <dbReference type="NCBI Taxonomy" id="1702097"/>
    <lineage>
        <taxon>Archaea</taxon>
        <taxon>Thermoproteota</taxon>
        <taxon>Thermoprotei</taxon>
        <taxon>Sulfolobales</taxon>
        <taxon>Sulfolobaceae</taxon>
        <taxon>Saccharolobus</taxon>
    </lineage>
</organism>
<dbReference type="EMBL" id="AP025226">
    <property type="protein sequence ID" value="BDB98393.1"/>
    <property type="molecule type" value="Genomic_DNA"/>
</dbReference>
<sequence length="91" mass="10987">MQIKQSNKKRIIKRSYNSYYRAHLARLARDTRAVNRSQRMIDYSLALLNVIYPVIYSREKTPLNEAYLRGVLNIRENLIYFYYLLSNFMTT</sequence>
<evidence type="ECO:0000313" key="2">
    <source>
        <dbReference type="Proteomes" id="UP001319921"/>
    </source>
</evidence>
<name>A0AAQ4CRG2_9CREN</name>
<reference evidence="1 2" key="1">
    <citation type="journal article" date="2022" name="Microbiol. Resour. Announc.">
        <title>Complete Genome Sequence of the Hyperthermophilic and Acidophilic Archaeon Saccharolobus caldissimus Strain HS-3T.</title>
        <authorList>
            <person name="Sakai H.D."/>
            <person name="Kurosawa N."/>
        </authorList>
    </citation>
    <scope>NUCLEOTIDE SEQUENCE [LARGE SCALE GENOMIC DNA]</scope>
    <source>
        <strain evidence="1 2">JCM32116</strain>
    </source>
</reference>
<dbReference type="AlphaFoldDB" id="A0AAQ4CRG2"/>
<proteinExistence type="predicted"/>
<dbReference type="KEGG" id="scas:SACC_14100"/>